<dbReference type="InterPro" id="IPR003824">
    <property type="entry name" value="UppP"/>
</dbReference>
<dbReference type="Proteomes" id="UP000703590">
    <property type="component" value="Unassembled WGS sequence"/>
</dbReference>
<evidence type="ECO:0000313" key="15">
    <source>
        <dbReference type="EMBL" id="MBN2963238.1"/>
    </source>
</evidence>
<sequence>MEWYQAVVLALVQGLTEFLPISSSAHLILIPEFLHWEDQGLAFDVAVHVGSLMAVLAYFWRDVWALLRDWCVSLWKRQATGESSLAWMVIVGTIPVGLAGLFLGDVVEILLRSPSVIAYATLGFGLLLYVADRKGGARELGELTLMLALTIGVFQALALIPGASRSGVTITAALLFGFSRVSAARFSFLLSIPVIVLAGGLKGMELLALKEGVQWEILALGAGVSALSAYGCITWFMGLIAKTSMTPFVAYRLGLGVLLLGVFGFWA</sequence>
<keyword evidence="6 14" id="KW-0812">Transmembrane</keyword>
<keyword evidence="7 14" id="KW-0378">Hydrolase</keyword>
<evidence type="ECO:0000256" key="10">
    <source>
        <dbReference type="ARBA" id="ARBA00023251"/>
    </source>
</evidence>
<protein>
    <recommendedName>
        <fullName evidence="4 14">Undecaprenyl-diphosphatase</fullName>
        <ecNumber evidence="3 14">3.6.1.27</ecNumber>
    </recommendedName>
    <alternativeName>
        <fullName evidence="12 14">Bacitracin resistance protein</fullName>
    </alternativeName>
    <alternativeName>
        <fullName evidence="11 14">Undecaprenyl pyrophosphate phosphatase</fullName>
    </alternativeName>
</protein>
<feature type="transmembrane region" description="Helical" evidence="14">
    <location>
        <begin position="249"/>
        <end position="266"/>
    </location>
</feature>
<evidence type="ECO:0000256" key="3">
    <source>
        <dbReference type="ARBA" id="ARBA00012374"/>
    </source>
</evidence>
<keyword evidence="9 14" id="KW-0472">Membrane</keyword>
<reference evidence="15" key="1">
    <citation type="submission" date="2021-02" db="EMBL/GenBank/DDBJ databases">
        <title>Sulfurospirillum tamanensis sp. nov.</title>
        <authorList>
            <person name="Frolova A."/>
            <person name="Merkel A."/>
            <person name="Slobodkin A."/>
        </authorList>
    </citation>
    <scope>NUCLEOTIDE SEQUENCE</scope>
    <source>
        <strain evidence="15">T05b</strain>
    </source>
</reference>
<evidence type="ECO:0000256" key="1">
    <source>
        <dbReference type="ARBA" id="ARBA00004651"/>
    </source>
</evidence>
<feature type="transmembrane region" description="Helical" evidence="14">
    <location>
        <begin position="213"/>
        <end position="237"/>
    </location>
</feature>
<comment type="catalytic activity">
    <reaction evidence="13 14">
        <text>di-trans,octa-cis-undecaprenyl diphosphate + H2O = di-trans,octa-cis-undecaprenyl phosphate + phosphate + H(+)</text>
        <dbReference type="Rhea" id="RHEA:28094"/>
        <dbReference type="ChEBI" id="CHEBI:15377"/>
        <dbReference type="ChEBI" id="CHEBI:15378"/>
        <dbReference type="ChEBI" id="CHEBI:43474"/>
        <dbReference type="ChEBI" id="CHEBI:58405"/>
        <dbReference type="ChEBI" id="CHEBI:60392"/>
        <dbReference type="EC" id="3.6.1.27"/>
    </reaction>
</comment>
<comment type="caution">
    <text evidence="15">The sequence shown here is derived from an EMBL/GenBank/DDBJ whole genome shotgun (WGS) entry which is preliminary data.</text>
</comment>
<evidence type="ECO:0000256" key="8">
    <source>
        <dbReference type="ARBA" id="ARBA00022989"/>
    </source>
</evidence>
<comment type="function">
    <text evidence="14">Catalyzes the dephosphorylation of undecaprenyl diphosphate (UPP). Confers resistance to bacitracin.</text>
</comment>
<keyword evidence="10 14" id="KW-0046">Antibiotic resistance</keyword>
<feature type="transmembrane region" description="Helical" evidence="14">
    <location>
        <begin position="85"/>
        <end position="103"/>
    </location>
</feature>
<evidence type="ECO:0000256" key="14">
    <source>
        <dbReference type="HAMAP-Rule" id="MF_01006"/>
    </source>
</evidence>
<dbReference type="EMBL" id="JAFHKK010000001">
    <property type="protein sequence ID" value="MBN2963238.1"/>
    <property type="molecule type" value="Genomic_DNA"/>
</dbReference>
<proteinExistence type="inferred from homology"/>
<dbReference type="HAMAP" id="MF_01006">
    <property type="entry name" value="Undec_diphosphatase"/>
    <property type="match status" value="1"/>
</dbReference>
<evidence type="ECO:0000256" key="11">
    <source>
        <dbReference type="ARBA" id="ARBA00032707"/>
    </source>
</evidence>
<keyword evidence="14" id="KW-0961">Cell wall biogenesis/degradation</keyword>
<evidence type="ECO:0000256" key="13">
    <source>
        <dbReference type="ARBA" id="ARBA00047594"/>
    </source>
</evidence>
<feature type="transmembrane region" description="Helical" evidence="14">
    <location>
        <begin position="143"/>
        <end position="163"/>
    </location>
</feature>
<reference evidence="15" key="2">
    <citation type="submission" date="2021-02" db="EMBL/GenBank/DDBJ databases">
        <authorList>
            <person name="Merkel A.Y."/>
        </authorList>
    </citation>
    <scope>NUCLEOTIDE SEQUENCE</scope>
    <source>
        <strain evidence="15">T05b</strain>
    </source>
</reference>
<dbReference type="EC" id="3.6.1.27" evidence="3 14"/>
<evidence type="ECO:0000256" key="2">
    <source>
        <dbReference type="ARBA" id="ARBA00010621"/>
    </source>
</evidence>
<evidence type="ECO:0000313" key="16">
    <source>
        <dbReference type="Proteomes" id="UP000703590"/>
    </source>
</evidence>
<name>A0ABS2WNR1_9BACT</name>
<dbReference type="NCBIfam" id="TIGR00753">
    <property type="entry name" value="undec_PP_bacA"/>
    <property type="match status" value="1"/>
</dbReference>
<keyword evidence="8 14" id="KW-1133">Transmembrane helix</keyword>
<evidence type="ECO:0000256" key="4">
    <source>
        <dbReference type="ARBA" id="ARBA00021581"/>
    </source>
</evidence>
<evidence type="ECO:0000256" key="5">
    <source>
        <dbReference type="ARBA" id="ARBA00022475"/>
    </source>
</evidence>
<comment type="miscellaneous">
    <text evidence="14">Bacitracin is thought to be involved in the inhibition of peptidoglycan synthesis by sequestering undecaprenyl diphosphate, thereby reducing the pool of lipid carrier available.</text>
</comment>
<feature type="transmembrane region" description="Helical" evidence="14">
    <location>
        <begin position="40"/>
        <end position="60"/>
    </location>
</feature>
<organism evidence="15 16">
    <name type="scientific">Sulfurospirillum tamanense</name>
    <dbReference type="NCBI Taxonomy" id="2813362"/>
    <lineage>
        <taxon>Bacteria</taxon>
        <taxon>Pseudomonadati</taxon>
        <taxon>Campylobacterota</taxon>
        <taxon>Epsilonproteobacteria</taxon>
        <taxon>Campylobacterales</taxon>
        <taxon>Sulfurospirillaceae</taxon>
        <taxon>Sulfurospirillum</taxon>
    </lineage>
</organism>
<keyword evidence="5 14" id="KW-1003">Cell membrane</keyword>
<keyword evidence="16" id="KW-1185">Reference proteome</keyword>
<accession>A0ABS2WNR1</accession>
<keyword evidence="14" id="KW-0133">Cell shape</keyword>
<dbReference type="NCBIfam" id="NF001393">
    <property type="entry name" value="PRK00281.2-4"/>
    <property type="match status" value="1"/>
</dbReference>
<evidence type="ECO:0000256" key="7">
    <source>
        <dbReference type="ARBA" id="ARBA00022801"/>
    </source>
</evidence>
<evidence type="ECO:0000256" key="9">
    <source>
        <dbReference type="ARBA" id="ARBA00023136"/>
    </source>
</evidence>
<keyword evidence="14" id="KW-0573">Peptidoglycan synthesis</keyword>
<dbReference type="PANTHER" id="PTHR30622">
    <property type="entry name" value="UNDECAPRENYL-DIPHOSPHATASE"/>
    <property type="match status" value="1"/>
</dbReference>
<evidence type="ECO:0000256" key="12">
    <source>
        <dbReference type="ARBA" id="ARBA00032932"/>
    </source>
</evidence>
<comment type="similarity">
    <text evidence="2 14">Belongs to the UppP family.</text>
</comment>
<evidence type="ECO:0000256" key="6">
    <source>
        <dbReference type="ARBA" id="ARBA00022692"/>
    </source>
</evidence>
<dbReference type="GO" id="GO:0050380">
    <property type="term" value="F:undecaprenyl-diphosphatase activity"/>
    <property type="evidence" value="ECO:0007669"/>
    <property type="project" value="UniProtKB-EC"/>
</dbReference>
<feature type="transmembrane region" description="Helical" evidence="14">
    <location>
        <begin position="183"/>
        <end position="201"/>
    </location>
</feature>
<feature type="transmembrane region" description="Helical" evidence="14">
    <location>
        <begin position="109"/>
        <end position="131"/>
    </location>
</feature>
<comment type="subcellular location">
    <subcellularLocation>
        <location evidence="1 14">Cell membrane</location>
        <topology evidence="1 14">Multi-pass membrane protein</topology>
    </subcellularLocation>
</comment>
<dbReference type="RefSeq" id="WP_205457675.1">
    <property type="nucleotide sequence ID" value="NZ_JAFHKK010000001.1"/>
</dbReference>
<dbReference type="PANTHER" id="PTHR30622:SF4">
    <property type="entry name" value="UNDECAPRENYL-DIPHOSPHATASE"/>
    <property type="match status" value="1"/>
</dbReference>
<gene>
    <name evidence="14" type="primary">uppP</name>
    <name evidence="15" type="ORF">JWV37_00455</name>
</gene>
<dbReference type="Pfam" id="PF02673">
    <property type="entry name" value="BacA"/>
    <property type="match status" value="1"/>
</dbReference>